<dbReference type="AlphaFoldDB" id="A0A7J9GRU2"/>
<protein>
    <submittedName>
        <fullName evidence="2">Uncharacterized protein</fullName>
    </submittedName>
</protein>
<evidence type="ECO:0000313" key="3">
    <source>
        <dbReference type="Proteomes" id="UP000593560"/>
    </source>
</evidence>
<evidence type="ECO:0000256" key="1">
    <source>
        <dbReference type="SAM" id="MobiDB-lite"/>
    </source>
</evidence>
<feature type="region of interest" description="Disordered" evidence="1">
    <location>
        <begin position="1"/>
        <end position="20"/>
    </location>
</feature>
<sequence length="20" mass="2295">MLCLTTRSNLSNPNLTSKDW</sequence>
<name>A0A7J9GRU2_9ROSI</name>
<evidence type="ECO:0000313" key="2">
    <source>
        <dbReference type="EMBL" id="MBA0799804.1"/>
    </source>
</evidence>
<feature type="non-terminal residue" evidence="2">
    <location>
        <position position="20"/>
    </location>
</feature>
<comment type="caution">
    <text evidence="2">The sequence shown here is derived from an EMBL/GenBank/DDBJ whole genome shotgun (WGS) entry which is preliminary data.</text>
</comment>
<organism evidence="2 3">
    <name type="scientific">Gossypium harknessii</name>
    <dbReference type="NCBI Taxonomy" id="34285"/>
    <lineage>
        <taxon>Eukaryota</taxon>
        <taxon>Viridiplantae</taxon>
        <taxon>Streptophyta</taxon>
        <taxon>Embryophyta</taxon>
        <taxon>Tracheophyta</taxon>
        <taxon>Spermatophyta</taxon>
        <taxon>Magnoliopsida</taxon>
        <taxon>eudicotyledons</taxon>
        <taxon>Gunneridae</taxon>
        <taxon>Pentapetalae</taxon>
        <taxon>rosids</taxon>
        <taxon>malvids</taxon>
        <taxon>Malvales</taxon>
        <taxon>Malvaceae</taxon>
        <taxon>Malvoideae</taxon>
        <taxon>Gossypium</taxon>
    </lineage>
</organism>
<gene>
    <name evidence="2" type="ORF">Gohar_010293</name>
</gene>
<dbReference type="EMBL" id="JABFAD010000006">
    <property type="protein sequence ID" value="MBA0799804.1"/>
    <property type="molecule type" value="Genomic_DNA"/>
</dbReference>
<dbReference type="Proteomes" id="UP000593560">
    <property type="component" value="Unassembled WGS sequence"/>
</dbReference>
<reference evidence="2 3" key="1">
    <citation type="journal article" date="2019" name="Genome Biol. Evol.">
        <title>Insights into the evolution of the New World diploid cottons (Gossypium, subgenus Houzingenia) based on genome sequencing.</title>
        <authorList>
            <person name="Grover C.E."/>
            <person name="Arick M.A. 2nd"/>
            <person name="Thrash A."/>
            <person name="Conover J.L."/>
            <person name="Sanders W.S."/>
            <person name="Peterson D.G."/>
            <person name="Frelichowski J.E."/>
            <person name="Scheffler J.A."/>
            <person name="Scheffler B.E."/>
            <person name="Wendel J.F."/>
        </authorList>
    </citation>
    <scope>NUCLEOTIDE SEQUENCE [LARGE SCALE GENOMIC DNA]</scope>
    <source>
        <strain evidence="2">0</strain>
        <tissue evidence="2">Leaf</tissue>
    </source>
</reference>
<keyword evidence="3" id="KW-1185">Reference proteome</keyword>
<proteinExistence type="predicted"/>
<accession>A0A7J9GRU2</accession>